<dbReference type="InterPro" id="IPR050282">
    <property type="entry name" value="Cycloisomerase_2"/>
</dbReference>
<dbReference type="EMBL" id="JAMXQV010000039">
    <property type="protein sequence ID" value="MCR6490022.1"/>
    <property type="molecule type" value="Genomic_DNA"/>
</dbReference>
<evidence type="ECO:0000256" key="2">
    <source>
        <dbReference type="SAM" id="SignalP"/>
    </source>
</evidence>
<protein>
    <submittedName>
        <fullName evidence="3">Lactonase family protein</fullName>
    </submittedName>
</protein>
<gene>
    <name evidence="3" type="ORF">M8542_45145</name>
</gene>
<evidence type="ECO:0000313" key="3">
    <source>
        <dbReference type="EMBL" id="MCR6490022.1"/>
    </source>
</evidence>
<comment type="caution">
    <text evidence="3">The sequence shown here is derived from an EMBL/GenBank/DDBJ whole genome shotgun (WGS) entry which is preliminary data.</text>
</comment>
<evidence type="ECO:0000256" key="1">
    <source>
        <dbReference type="ARBA" id="ARBA00005564"/>
    </source>
</evidence>
<dbReference type="InterPro" id="IPR015943">
    <property type="entry name" value="WD40/YVTN_repeat-like_dom_sf"/>
</dbReference>
<dbReference type="GO" id="GO:0005829">
    <property type="term" value="C:cytosol"/>
    <property type="evidence" value="ECO:0007669"/>
    <property type="project" value="TreeGrafter"/>
</dbReference>
<keyword evidence="4" id="KW-1185">Reference proteome</keyword>
<comment type="similarity">
    <text evidence="1">Belongs to the cycloisomerase 2 family.</text>
</comment>
<dbReference type="Gene3D" id="2.130.10.10">
    <property type="entry name" value="YVTN repeat-like/Quinoprotein amine dehydrogenase"/>
    <property type="match status" value="1"/>
</dbReference>
<proteinExistence type="inferred from homology"/>
<dbReference type="AlphaFoldDB" id="A0A9X2NNT2"/>
<dbReference type="Pfam" id="PF10282">
    <property type="entry name" value="Lactonase"/>
    <property type="match status" value="1"/>
</dbReference>
<reference evidence="3" key="1">
    <citation type="submission" date="2022-06" db="EMBL/GenBank/DDBJ databases">
        <title>Amycolatopsis iheyaensis sp. nov., a new species of the genus Amycolatopsis isolated from soil in Iheya island, Japan.</title>
        <authorList>
            <person name="Ngamcharungchit C."/>
            <person name="Kanto H."/>
            <person name="Take A."/>
            <person name="Intra B."/>
            <person name="Matsumoto A."/>
            <person name="Panbangred W."/>
            <person name="Inahashi Y."/>
        </authorList>
    </citation>
    <scope>NUCLEOTIDE SEQUENCE</scope>
    <source>
        <strain evidence="3">OK19-0408</strain>
    </source>
</reference>
<dbReference type="InterPro" id="IPR011048">
    <property type="entry name" value="Haem_d1_sf"/>
</dbReference>
<dbReference type="InterPro" id="IPR006311">
    <property type="entry name" value="TAT_signal"/>
</dbReference>
<dbReference type="PROSITE" id="PS51318">
    <property type="entry name" value="TAT"/>
    <property type="match status" value="1"/>
</dbReference>
<dbReference type="Proteomes" id="UP001144096">
    <property type="component" value="Unassembled WGS sequence"/>
</dbReference>
<keyword evidence="2" id="KW-0732">Signal</keyword>
<dbReference type="PANTHER" id="PTHR30344">
    <property type="entry name" value="6-PHOSPHOGLUCONOLACTONASE-RELATED"/>
    <property type="match status" value="1"/>
</dbReference>
<evidence type="ECO:0000313" key="4">
    <source>
        <dbReference type="Proteomes" id="UP001144096"/>
    </source>
</evidence>
<feature type="signal peptide" evidence="2">
    <location>
        <begin position="1"/>
        <end position="29"/>
    </location>
</feature>
<dbReference type="InterPro" id="IPR019405">
    <property type="entry name" value="Lactonase_7-beta_prop"/>
</dbReference>
<dbReference type="PANTHER" id="PTHR30344:SF1">
    <property type="entry name" value="6-PHOSPHOGLUCONOLACTONASE"/>
    <property type="match status" value="1"/>
</dbReference>
<accession>A0A9X2NNT2</accession>
<organism evidence="3 4">
    <name type="scientific">Amycolatopsis iheyensis</name>
    <dbReference type="NCBI Taxonomy" id="2945988"/>
    <lineage>
        <taxon>Bacteria</taxon>
        <taxon>Bacillati</taxon>
        <taxon>Actinomycetota</taxon>
        <taxon>Actinomycetes</taxon>
        <taxon>Pseudonocardiales</taxon>
        <taxon>Pseudonocardiaceae</taxon>
        <taxon>Amycolatopsis</taxon>
    </lineage>
</organism>
<dbReference type="SUPFAM" id="SSF51004">
    <property type="entry name" value="C-terminal (heme d1) domain of cytochrome cd1-nitrite reductase"/>
    <property type="match status" value="1"/>
</dbReference>
<dbReference type="GO" id="GO:0017057">
    <property type="term" value="F:6-phosphogluconolactonase activity"/>
    <property type="evidence" value="ECO:0007669"/>
    <property type="project" value="TreeGrafter"/>
</dbReference>
<feature type="chain" id="PRO_5040977969" evidence="2">
    <location>
        <begin position="30"/>
        <end position="373"/>
    </location>
</feature>
<dbReference type="RefSeq" id="WP_257926590.1">
    <property type="nucleotide sequence ID" value="NZ_JAMXQV010000039.1"/>
</dbReference>
<sequence length="373" mass="38180">MTGLSRRTFLGAAAGAGAATVLGSQLASAATTTKGCIAGATVYIGSYTSGASGHGLDVSNRTGATLGPVKTVPGITDTSWFDRLANTLYVTNEGDPNGFVSALDISDATKPKLLNKVSSKGGAPTHLSVHSSGKYVLAANYSSGSVVVLPVLAGGKLGAATDLVTHHADSGQAHAHQVVNDPTGRWVLSVDLGADSVYVYSLDVATGKLALHQQLKLPAGAGPRHLAFDKTGKFAYILQELRPELTVASWDPATGTLKALSVVPAVPPGSTGDLFPGEITLSKDGKFAYATVRGPNTVATFSVDGATVRLVSTVSSGGNWPRHLALDPGENWFYVSNQRSGTVTWLPRDPATGLPGAVAGSLAVPDVNSVYFA</sequence>
<name>A0A9X2NNT2_9PSEU</name>